<evidence type="ECO:0000256" key="1">
    <source>
        <dbReference type="SAM" id="MobiDB-lite"/>
    </source>
</evidence>
<evidence type="ECO:0000313" key="3">
    <source>
        <dbReference type="Proteomes" id="UP001146793"/>
    </source>
</evidence>
<feature type="region of interest" description="Disordered" evidence="1">
    <location>
        <begin position="232"/>
        <end position="284"/>
    </location>
</feature>
<evidence type="ECO:0000313" key="2">
    <source>
        <dbReference type="EMBL" id="KAJ3436066.1"/>
    </source>
</evidence>
<dbReference type="Proteomes" id="UP001146793">
    <property type="component" value="Unassembled WGS sequence"/>
</dbReference>
<accession>A0AAV7Z1R8</accession>
<feature type="compositionally biased region" description="Acidic residues" evidence="1">
    <location>
        <begin position="267"/>
        <end position="278"/>
    </location>
</feature>
<feature type="compositionally biased region" description="Basic and acidic residues" evidence="1">
    <location>
        <begin position="49"/>
        <end position="109"/>
    </location>
</feature>
<sequence>MSNYYQTRSSRSQRNKRRVDPIHYVGYVDENESTEEIMKRFKILEEIQKQEEEEKRKKEEEEKRKEEERKKKEEEQKQEKKQGQKEVQVKKEGEGEEKQENKEKEEKELGQQTRTAEIVMNEELLKKYLENTKKIQIDDGRKKIIDPIDSSSSSEECYDFMTEEEIARIKKKKKKKLENQSVDPDYFFLSADSDPELIEENWDEQDSMNEYYIVSSQESCFEEEIETIAEIHKKHKKKKKKKKKRRKRKRTTRKENTQERREKKGEEEVEEEESEESDSLDKDNIITGIQNTDIVYNEKTISDSISCLETALGRIQKKKKKDYKKNKKKKAGNIREKELIKNIDSFIKSKISKNEYKNHDNNYYFNSTIKDILRTKKIKEKITSIRFDTMMIRKKPKKADKTLFVLPKKPSDNWNVRMITPYGYNDPKRTFVLGENEHKPDHYQEVEDMISFDLPSEKKKNISVIVADPPWKSIVEEDEKEEGKKSFLLENLTDLKILKNYCGYFAIWVIPKFIPTIINSMKKLKFKMVETIAWLTITPERIIFEKVKNDIRRIKLELFVFKHLDFKPKLNHQRNNDLNMECIRTKVGRINKKPNKVKNIFEDLCVKISNTRFLYLWCGKNEYKPKWIHVHEVEK</sequence>
<dbReference type="Pfam" id="PF05063">
    <property type="entry name" value="MT-A70"/>
    <property type="match status" value="1"/>
</dbReference>
<proteinExistence type="predicted"/>
<dbReference type="PROSITE" id="PS00092">
    <property type="entry name" value="N6_MTASE"/>
    <property type="match status" value="1"/>
</dbReference>
<gene>
    <name evidence="2" type="ORF">M0812_18111</name>
</gene>
<dbReference type="GO" id="GO:0008168">
    <property type="term" value="F:methyltransferase activity"/>
    <property type="evidence" value="ECO:0007669"/>
    <property type="project" value="InterPro"/>
</dbReference>
<reference evidence="2" key="1">
    <citation type="submission" date="2022-08" db="EMBL/GenBank/DDBJ databases">
        <title>Novel sulphate-reducing endosymbionts in the free-living metamonad Anaeramoeba.</title>
        <authorList>
            <person name="Jerlstrom-Hultqvist J."/>
            <person name="Cepicka I."/>
            <person name="Gallot-Lavallee L."/>
            <person name="Salas-Leiva D."/>
            <person name="Curtis B.A."/>
            <person name="Zahonova K."/>
            <person name="Pipaliya S."/>
            <person name="Dacks J."/>
            <person name="Roger A.J."/>
        </authorList>
    </citation>
    <scope>NUCLEOTIDE SEQUENCE</scope>
    <source>
        <strain evidence="2">Busselton2</strain>
    </source>
</reference>
<organism evidence="2 3">
    <name type="scientific">Anaeramoeba flamelloides</name>
    <dbReference type="NCBI Taxonomy" id="1746091"/>
    <lineage>
        <taxon>Eukaryota</taxon>
        <taxon>Metamonada</taxon>
        <taxon>Anaeramoebidae</taxon>
        <taxon>Anaeramoeba</taxon>
    </lineage>
</organism>
<feature type="region of interest" description="Disordered" evidence="1">
    <location>
        <begin position="49"/>
        <end position="115"/>
    </location>
</feature>
<feature type="compositionally biased region" description="Basic and acidic residues" evidence="1">
    <location>
        <begin position="253"/>
        <end position="266"/>
    </location>
</feature>
<dbReference type="GO" id="GO:0003676">
    <property type="term" value="F:nucleic acid binding"/>
    <property type="evidence" value="ECO:0007669"/>
    <property type="project" value="InterPro"/>
</dbReference>
<comment type="caution">
    <text evidence="2">The sequence shown here is derived from an EMBL/GenBank/DDBJ whole genome shotgun (WGS) entry which is preliminary data.</text>
</comment>
<protein>
    <submittedName>
        <fullName evidence="2">Mt-a70-like</fullName>
    </submittedName>
</protein>
<dbReference type="AlphaFoldDB" id="A0AAV7Z1R8"/>
<dbReference type="InterPro" id="IPR007757">
    <property type="entry name" value="MT-A70-like"/>
</dbReference>
<feature type="compositionally biased region" description="Basic residues" evidence="1">
    <location>
        <begin position="232"/>
        <end position="252"/>
    </location>
</feature>
<feature type="region of interest" description="Disordered" evidence="1">
    <location>
        <begin position="1"/>
        <end position="35"/>
    </location>
</feature>
<dbReference type="GO" id="GO:0032259">
    <property type="term" value="P:methylation"/>
    <property type="evidence" value="ECO:0007669"/>
    <property type="project" value="InterPro"/>
</dbReference>
<dbReference type="InterPro" id="IPR002052">
    <property type="entry name" value="DNA_methylase_N6_adenine_CS"/>
</dbReference>
<feature type="compositionally biased region" description="Polar residues" evidence="1">
    <location>
        <begin position="1"/>
        <end position="10"/>
    </location>
</feature>
<dbReference type="EMBL" id="JANTQA010000036">
    <property type="protein sequence ID" value="KAJ3436066.1"/>
    <property type="molecule type" value="Genomic_DNA"/>
</dbReference>
<name>A0AAV7Z1R8_9EUKA</name>